<dbReference type="GO" id="GO:0016020">
    <property type="term" value="C:membrane"/>
    <property type="evidence" value="ECO:0007669"/>
    <property type="project" value="TreeGrafter"/>
</dbReference>
<evidence type="ECO:0000256" key="1">
    <source>
        <dbReference type="SAM" id="Phobius"/>
    </source>
</evidence>
<keyword evidence="1" id="KW-0812">Transmembrane</keyword>
<keyword evidence="3" id="KW-0012">Acyltransferase</keyword>
<dbReference type="PANTHER" id="PTHR23028:SF53">
    <property type="entry name" value="ACYL_TRANSF_3 DOMAIN-CONTAINING PROTEIN"/>
    <property type="match status" value="1"/>
</dbReference>
<accession>A0A212IGR2</accession>
<keyword evidence="1" id="KW-1133">Transmembrane helix</keyword>
<gene>
    <name evidence="3" type="ORF">KM92CIT3_60743</name>
</gene>
<organism evidence="3">
    <name type="scientific">uncultured Citrobacter sp</name>
    <dbReference type="NCBI Taxonomy" id="200446"/>
    <lineage>
        <taxon>Bacteria</taxon>
        <taxon>Pseudomonadati</taxon>
        <taxon>Pseudomonadota</taxon>
        <taxon>Gammaproteobacteria</taxon>
        <taxon>Enterobacterales</taxon>
        <taxon>Enterobacteriaceae</taxon>
        <taxon>Citrobacter</taxon>
        <taxon>environmental samples</taxon>
    </lineage>
</organism>
<keyword evidence="3" id="KW-0808">Transferase</keyword>
<feature type="transmembrane region" description="Helical" evidence="1">
    <location>
        <begin position="298"/>
        <end position="320"/>
    </location>
</feature>
<feature type="transmembrane region" description="Helical" evidence="1">
    <location>
        <begin position="133"/>
        <end position="153"/>
    </location>
</feature>
<feature type="transmembrane region" description="Helical" evidence="1">
    <location>
        <begin position="270"/>
        <end position="292"/>
    </location>
</feature>
<dbReference type="EMBL" id="FLUB01000018">
    <property type="protein sequence ID" value="SBV66076.1"/>
    <property type="molecule type" value="Genomic_DNA"/>
</dbReference>
<dbReference type="GO" id="GO:0016747">
    <property type="term" value="F:acyltransferase activity, transferring groups other than amino-acyl groups"/>
    <property type="evidence" value="ECO:0007669"/>
    <property type="project" value="InterPro"/>
</dbReference>
<dbReference type="GO" id="GO:0000271">
    <property type="term" value="P:polysaccharide biosynthetic process"/>
    <property type="evidence" value="ECO:0007669"/>
    <property type="project" value="TreeGrafter"/>
</dbReference>
<keyword evidence="1" id="KW-0472">Membrane</keyword>
<evidence type="ECO:0000259" key="2">
    <source>
        <dbReference type="Pfam" id="PF01757"/>
    </source>
</evidence>
<feature type="transmembrane region" description="Helical" evidence="1">
    <location>
        <begin position="12"/>
        <end position="31"/>
    </location>
</feature>
<feature type="transmembrane region" description="Helical" evidence="1">
    <location>
        <begin position="52"/>
        <end position="71"/>
    </location>
</feature>
<proteinExistence type="predicted"/>
<dbReference type="Pfam" id="PF01757">
    <property type="entry name" value="Acyl_transf_3"/>
    <property type="match status" value="1"/>
</dbReference>
<name>A0A212IGR2_9ENTR</name>
<dbReference type="InterPro" id="IPR002656">
    <property type="entry name" value="Acyl_transf_3_dom"/>
</dbReference>
<protein>
    <submittedName>
        <fullName evidence="3">Putative Acyltransferase</fullName>
    </submittedName>
</protein>
<dbReference type="RefSeq" id="WP_032295131.1">
    <property type="nucleotide sequence ID" value="NZ_LT598669.1"/>
</dbReference>
<feature type="transmembrane region" description="Helical" evidence="1">
    <location>
        <begin position="332"/>
        <end position="350"/>
    </location>
</feature>
<dbReference type="InterPro" id="IPR050879">
    <property type="entry name" value="Acyltransferase_3"/>
</dbReference>
<dbReference type="PANTHER" id="PTHR23028">
    <property type="entry name" value="ACETYLTRANSFERASE"/>
    <property type="match status" value="1"/>
</dbReference>
<feature type="transmembrane region" description="Helical" evidence="1">
    <location>
        <begin position="356"/>
        <end position="377"/>
    </location>
</feature>
<evidence type="ECO:0000313" key="3">
    <source>
        <dbReference type="EMBL" id="SBV66076.1"/>
    </source>
</evidence>
<feature type="transmembrane region" description="Helical" evidence="1">
    <location>
        <begin position="217"/>
        <end position="239"/>
    </location>
</feature>
<sequence length="395" mass="45087">MNTYTLTSYSIIYSILIPFIIYFALSILPVFRRPIIEDGPGKYIYLDPLRGLAAVFVFIHHSIMIYNLHTIGTFAPDGAFSYASQAVTVTYYHFGQSSVMIFFMITGFLFFGKILNFEKKFISDDFFLSRIKRLFPAMCSCFILYIIACFLLSDTTANNNYLEHVLSWFSFGFINLPKVSSNIDGWMLVAGVFWTLVIEWKFYLITPLLSSLINTKIKSICFILIASCITIQLFINNQLTEKEASIYLCFISGFVAAIANKYYREKLSMLFTGFISASLITSIYVYCFYNTIGSYNFQVTGALFLLFISIVSGNSFFGILKIKALHCAGKCSYSVYIMHALILNIIFFVMAKQYDYYVCFLVASVTLGVLTILNYVFVERKFISGKQEKLKQATI</sequence>
<feature type="domain" description="Acyltransferase 3" evidence="2">
    <location>
        <begin position="44"/>
        <end position="371"/>
    </location>
</feature>
<dbReference type="AlphaFoldDB" id="A0A212IGR2"/>
<feature type="transmembrane region" description="Helical" evidence="1">
    <location>
        <begin position="91"/>
        <end position="112"/>
    </location>
</feature>
<reference evidence="3" key="1">
    <citation type="submission" date="2016-04" db="EMBL/GenBank/DDBJ databases">
        <authorList>
            <person name="Evans L.H."/>
            <person name="Alamgir A."/>
            <person name="Owens N."/>
            <person name="Weber N.D."/>
            <person name="Virtaneva K."/>
            <person name="Barbian K."/>
            <person name="Babar A."/>
            <person name="Rosenke K."/>
        </authorList>
    </citation>
    <scope>NUCLEOTIDE SEQUENCE</scope>
    <source>
        <strain evidence="3">92-3</strain>
    </source>
</reference>
<feature type="transmembrane region" description="Helical" evidence="1">
    <location>
        <begin position="185"/>
        <end position="205"/>
    </location>
</feature>
<feature type="transmembrane region" description="Helical" evidence="1">
    <location>
        <begin position="245"/>
        <end position="263"/>
    </location>
</feature>